<dbReference type="Proteomes" id="UP000299084">
    <property type="component" value="Unassembled WGS sequence"/>
</dbReference>
<name>A0A5N4EAW7_CAMDR</name>
<protein>
    <submittedName>
        <fullName evidence="1">Uncharacterized protein</fullName>
    </submittedName>
</protein>
<organism evidence="1 2">
    <name type="scientific">Camelus dromedarius</name>
    <name type="common">Dromedary</name>
    <name type="synonym">Arabian camel</name>
    <dbReference type="NCBI Taxonomy" id="9838"/>
    <lineage>
        <taxon>Eukaryota</taxon>
        <taxon>Metazoa</taxon>
        <taxon>Chordata</taxon>
        <taxon>Craniata</taxon>
        <taxon>Vertebrata</taxon>
        <taxon>Euteleostomi</taxon>
        <taxon>Mammalia</taxon>
        <taxon>Eutheria</taxon>
        <taxon>Laurasiatheria</taxon>
        <taxon>Artiodactyla</taxon>
        <taxon>Tylopoda</taxon>
        <taxon>Camelidae</taxon>
        <taxon>Camelus</taxon>
    </lineage>
</organism>
<comment type="caution">
    <text evidence="1">The sequence shown here is derived from an EMBL/GenBank/DDBJ whole genome shotgun (WGS) entry which is preliminary data.</text>
</comment>
<keyword evidence="2" id="KW-1185">Reference proteome</keyword>
<dbReference type="EMBL" id="JWIN03000003">
    <property type="protein sequence ID" value="KAB1280621.1"/>
    <property type="molecule type" value="Genomic_DNA"/>
</dbReference>
<evidence type="ECO:0000313" key="2">
    <source>
        <dbReference type="Proteomes" id="UP000299084"/>
    </source>
</evidence>
<evidence type="ECO:0000313" key="1">
    <source>
        <dbReference type="EMBL" id="KAB1280621.1"/>
    </source>
</evidence>
<proteinExistence type="predicted"/>
<sequence>MERLRVACGHRVLWCSWQLNPRHWDLESCTKQLGHGVSQDFAETSVSSVAAHIHYIPQPFTLHRSLSRYRRGFQGASSIWAGSRRLLRTLVGGGRKGWHWHPKLREGR</sequence>
<gene>
    <name evidence="1" type="ORF">Cadr_000004993</name>
</gene>
<reference evidence="1 2" key="1">
    <citation type="journal article" date="2019" name="Mol. Ecol. Resour.">
        <title>Improving Illumina assemblies with Hi-C and long reads: an example with the North African dromedary.</title>
        <authorList>
            <person name="Elbers J.P."/>
            <person name="Rogers M.F."/>
            <person name="Perelman P.L."/>
            <person name="Proskuryakova A.A."/>
            <person name="Serdyukova N.A."/>
            <person name="Johnson W.E."/>
            <person name="Horin P."/>
            <person name="Corander J."/>
            <person name="Murphy D."/>
            <person name="Burger P.A."/>
        </authorList>
    </citation>
    <scope>NUCLEOTIDE SEQUENCE [LARGE SCALE GENOMIC DNA]</scope>
    <source>
        <strain evidence="1">Drom800</strain>
        <tissue evidence="1">Blood</tissue>
    </source>
</reference>
<dbReference type="AlphaFoldDB" id="A0A5N4EAW7"/>
<accession>A0A5N4EAW7</accession>